<keyword evidence="2" id="KW-1185">Reference proteome</keyword>
<protein>
    <submittedName>
        <fullName evidence="1">Uncharacterized protein</fullName>
    </submittedName>
</protein>
<organism evidence="1 2">
    <name type="scientific">Pyropia yezoensis</name>
    <name type="common">Susabi-nori</name>
    <name type="synonym">Porphyra yezoensis</name>
    <dbReference type="NCBI Taxonomy" id="2788"/>
    <lineage>
        <taxon>Eukaryota</taxon>
        <taxon>Rhodophyta</taxon>
        <taxon>Bangiophyceae</taxon>
        <taxon>Bangiales</taxon>
        <taxon>Bangiaceae</taxon>
        <taxon>Pyropia</taxon>
    </lineage>
</organism>
<dbReference type="EMBL" id="CM020618">
    <property type="protein sequence ID" value="KAK1858613.1"/>
    <property type="molecule type" value="Genomic_DNA"/>
</dbReference>
<comment type="caution">
    <text evidence="1">The sequence shown here is derived from an EMBL/GenBank/DDBJ whole genome shotgun (WGS) entry which is preliminary data.</text>
</comment>
<evidence type="ECO:0000313" key="2">
    <source>
        <dbReference type="Proteomes" id="UP000798662"/>
    </source>
</evidence>
<evidence type="ECO:0000313" key="1">
    <source>
        <dbReference type="EMBL" id="KAK1858613.1"/>
    </source>
</evidence>
<gene>
    <name evidence="1" type="ORF">I4F81_001214</name>
</gene>
<sequence length="1535" mass="166269">MDPTDTAAAHPQTNVLAADAPEVRTVATGEEEEKVPVAAPPLLLPPPASTTALATSIDDDDDDDDDEEGREPSATFHFTMTSASPIEDDKIHSAWNPFGGYQWRFLIFPHGNQTVEDLSLYLDCGGPFPPAAARDTWWSRVATFKLLLLTEGAKDGSTASAEVIKEATHNFSPREADWGFRDFVKLSAIRGRKQLRFEARVKLTDATPYTAAHSSWAPAWDSRKETGFVGFKNQGATCYLNSLLQTLYCLSAFRRAVYVMPLPPVPGDGAVERKEGTSTVAERQSYELQKVFYELQSSPTTVKTKRLTESFGWDNAELFQQHDAQELNRVLCDRLAETLKRGKVKDTVAELFEGKTTSFVECTDVEYTSSRDEVFYDLSLNVLGLAGVDEALRAYTAVEIMDGDNRVRADGYEELQRAKKGVRFARLPPVLQLHLKRFDFDFARDPPVQVKINDYFHFGAELDLRSFVTKSAEQGASGGAKGDDKADANAGEGGDADRLATSEEGAPAPSPAAVDEKSNGGTQPVDEVEEEITVQTSEEDAVYILHAVLVHIGDVDAGHYCAFIRPDPEQGQWYKFDDETVTKVSSRAAIDENYGVGGPHQPPMEEHTLNKTTRSAKTKKKGVTSPQALTVDNTSPTRNSGDVLSADVENSPTPPPPTRKPRFRTGFPTRRFGSAYMLQYVRKSEAKNLLAPIADEDVPQGLAERIEAERVAESLARRERAEQHLYISASIMTAGSMNTYGGSDLGPWHTLPRVKAKRSLPLRDFKELLVSQGHGRSADALRVWKCSRRQNETVRPDVLLAGGVDSLPIIAAEDDGGLGDGNTPGLGLALGRHHPRAQGLDEENLRLYVEELTDEELAMAFAKQGELDATAGITVSPPMAEDLTSPTMAHPKGDVGRVLAQAPPLPQGEILLFVKQYMPLARERQLRIIGRVMAKRNGIIQDILPEVVALTGLPQGAPVNLYEEVSATLIEPVRLSATFVEAELEGGDILVVESVADTVAYKAPDAFADLTPEERSLLPLRGERLAEAPMYFRYLSSGVRVEFRDKWATPESPVVSPTAAAGTSPVASSPTAAAVTPGKVTLELLRTDNLGVVKSHLARALNGADPDYLRMFVHDPYHDCPRPRAVMPTEARELSAMLPGGNWGFQTTTSDEDDARVLWYERTDYPAAEYAHKLEVRVTWRPDGGGGGIAAAATALVVPDSPVESQSSADDSGNQLASSLADASLSDGIAMSDISNGVHEGTPAVEAAANAEPPVAAVDLPDLTAAVISRTGSLGRVTGTPPPPPLPPVPVSEVIESGVKVAVPRQLSVLVEEDATLEAVAREVHRRLALPRGVSVRLMKAKGSVVPRELSLIVPVRGASDATLSGVAEMRAEPVRPDDCPDSSFGLVPLVHISPSSASAAGVRGRANGGQLGANGNPKTPALNVMSKPRRAPSLFGTSLLFPVRLSGETVGALRERIRERLGVPPVEFATWNLTQMINWRVMPLDDDEEEWTPAHLLEGDEWSCLAIEHKSTTVYKRPTTTSGRMADKPLTIRS</sequence>
<name>A0ACC3BLV9_PYRYE</name>
<proteinExistence type="predicted"/>
<dbReference type="Proteomes" id="UP000798662">
    <property type="component" value="Chromosome 1"/>
</dbReference>
<reference evidence="1" key="1">
    <citation type="submission" date="2019-11" db="EMBL/GenBank/DDBJ databases">
        <title>Nori genome reveals adaptations in red seaweeds to the harsh intertidal environment.</title>
        <authorList>
            <person name="Wang D."/>
            <person name="Mao Y."/>
        </authorList>
    </citation>
    <scope>NUCLEOTIDE SEQUENCE</scope>
    <source>
        <tissue evidence="1">Gametophyte</tissue>
    </source>
</reference>
<accession>A0ACC3BLV9</accession>